<dbReference type="Proteomes" id="UP001213681">
    <property type="component" value="Unassembled WGS sequence"/>
</dbReference>
<dbReference type="GeneID" id="81601832"/>
<reference evidence="1" key="1">
    <citation type="submission" date="2022-12" db="EMBL/GenBank/DDBJ databases">
        <authorList>
            <person name="Petersen C."/>
        </authorList>
    </citation>
    <scope>NUCLEOTIDE SEQUENCE</scope>
    <source>
        <strain evidence="1">IBT 16125</strain>
    </source>
</reference>
<proteinExistence type="predicted"/>
<reference evidence="1" key="2">
    <citation type="journal article" date="2023" name="IMA Fungus">
        <title>Comparative genomic study of the Penicillium genus elucidates a diverse pangenome and 15 lateral gene transfer events.</title>
        <authorList>
            <person name="Petersen C."/>
            <person name="Sorensen T."/>
            <person name="Nielsen M.R."/>
            <person name="Sondergaard T.E."/>
            <person name="Sorensen J.L."/>
            <person name="Fitzpatrick D.A."/>
            <person name="Frisvad J.C."/>
            <person name="Nielsen K.L."/>
        </authorList>
    </citation>
    <scope>NUCLEOTIDE SEQUENCE</scope>
    <source>
        <strain evidence="1">IBT 16125</strain>
    </source>
</reference>
<sequence length="238" mass="27147">MEQVDSLVQSGDRNVQGEYTKGEQLLQERLSLKDQLDLGFVEMQRKLGFPWSYPNQKPFWSELDQSIPQDIFPNAIEYPYISCAEAHIMWWTTFILLYPLIDHLLIFLNQSRSNLRLTLWAVPASFDQVISCVTLADNLPENLIGVAEHYANLICRSAKFLVQPQVKGMGAQKLLAPFSQATQFYHSQGSNDKHRWCQEVFMCLPRLGFGIAPFLKDMIWPKYEAATGKKGPASSNDA</sequence>
<gene>
    <name evidence="1" type="ORF">N7458_008207</name>
</gene>
<comment type="caution">
    <text evidence="1">The sequence shown here is derived from an EMBL/GenBank/DDBJ whole genome shotgun (WGS) entry which is preliminary data.</text>
</comment>
<accession>A0AAD6C4C9</accession>
<name>A0AAD6C4C9_9EURO</name>
<organism evidence="1 2">
    <name type="scientific">Penicillium daleae</name>
    <dbReference type="NCBI Taxonomy" id="63821"/>
    <lineage>
        <taxon>Eukaryota</taxon>
        <taxon>Fungi</taxon>
        <taxon>Dikarya</taxon>
        <taxon>Ascomycota</taxon>
        <taxon>Pezizomycotina</taxon>
        <taxon>Eurotiomycetes</taxon>
        <taxon>Eurotiomycetidae</taxon>
        <taxon>Eurotiales</taxon>
        <taxon>Aspergillaceae</taxon>
        <taxon>Penicillium</taxon>
    </lineage>
</organism>
<dbReference type="AlphaFoldDB" id="A0AAD6C4C9"/>
<dbReference type="EMBL" id="JAPVEA010000007">
    <property type="protein sequence ID" value="KAJ5444335.1"/>
    <property type="molecule type" value="Genomic_DNA"/>
</dbReference>
<protein>
    <submittedName>
        <fullName evidence="1">Uncharacterized protein</fullName>
    </submittedName>
</protein>
<dbReference type="RefSeq" id="XP_056764415.1">
    <property type="nucleotide sequence ID" value="XM_056911589.1"/>
</dbReference>
<evidence type="ECO:0000313" key="2">
    <source>
        <dbReference type="Proteomes" id="UP001213681"/>
    </source>
</evidence>
<evidence type="ECO:0000313" key="1">
    <source>
        <dbReference type="EMBL" id="KAJ5444335.1"/>
    </source>
</evidence>
<keyword evidence="2" id="KW-1185">Reference proteome</keyword>